<keyword evidence="2" id="KW-1185">Reference proteome</keyword>
<dbReference type="EMBL" id="CM000763">
    <property type="protein sequence ID" value="OQU84480.1"/>
    <property type="molecule type" value="Genomic_DNA"/>
</dbReference>
<evidence type="ECO:0000313" key="2">
    <source>
        <dbReference type="Proteomes" id="UP000000768"/>
    </source>
</evidence>
<dbReference type="ExpressionAtlas" id="A0A1Z5RL47">
    <property type="expression patterns" value="baseline and differential"/>
</dbReference>
<name>A0A1Z5RL47_SORBI</name>
<sequence>MLLLPWSSQYGATTVDWNTAVTIDISGFPPHAFDPATLGPLLSRHCSIQTYQFIKSKGICRIDAYTLSTRSIPKNGYMGFQYQKVDGVRNVVFPVTMKTYLYSEAPKLEEEPGGLDAPVEKTDSVASWDTAEELGYDREVLEEAYDRQHRANMRLERSGYYGHANCSTFLFLHHFF</sequence>
<reference evidence="2" key="2">
    <citation type="journal article" date="2018" name="Plant J.">
        <title>The Sorghum bicolor reference genome: improved assembly, gene annotations, a transcriptome atlas, and signatures of genome organization.</title>
        <authorList>
            <person name="McCormick R.F."/>
            <person name="Truong S.K."/>
            <person name="Sreedasyam A."/>
            <person name="Jenkins J."/>
            <person name="Shu S."/>
            <person name="Sims D."/>
            <person name="Kennedy M."/>
            <person name="Amirebrahimi M."/>
            <person name="Weers B.D."/>
            <person name="McKinley B."/>
            <person name="Mattison A."/>
            <person name="Morishige D.T."/>
            <person name="Grimwood J."/>
            <person name="Schmutz J."/>
            <person name="Mullet J.E."/>
        </authorList>
    </citation>
    <scope>NUCLEOTIDE SEQUENCE [LARGE SCALE GENOMIC DNA]</scope>
    <source>
        <strain evidence="2">cv. BTx623</strain>
    </source>
</reference>
<protein>
    <submittedName>
        <fullName evidence="1">Uncharacterized protein</fullName>
    </submittedName>
</protein>
<gene>
    <name evidence="1" type="ORF">SORBI_3004G061701</name>
</gene>
<dbReference type="Proteomes" id="UP000000768">
    <property type="component" value="Chromosome 4"/>
</dbReference>
<dbReference type="InParanoid" id="A0A1Z5RL47"/>
<proteinExistence type="predicted"/>
<reference evidence="1 2" key="1">
    <citation type="journal article" date="2009" name="Nature">
        <title>The Sorghum bicolor genome and the diversification of grasses.</title>
        <authorList>
            <person name="Paterson A.H."/>
            <person name="Bowers J.E."/>
            <person name="Bruggmann R."/>
            <person name="Dubchak I."/>
            <person name="Grimwood J."/>
            <person name="Gundlach H."/>
            <person name="Haberer G."/>
            <person name="Hellsten U."/>
            <person name="Mitros T."/>
            <person name="Poliakov A."/>
            <person name="Schmutz J."/>
            <person name="Spannagl M."/>
            <person name="Tang H."/>
            <person name="Wang X."/>
            <person name="Wicker T."/>
            <person name="Bharti A.K."/>
            <person name="Chapman J."/>
            <person name="Feltus F.A."/>
            <person name="Gowik U."/>
            <person name="Grigoriev I.V."/>
            <person name="Lyons E."/>
            <person name="Maher C.A."/>
            <person name="Martis M."/>
            <person name="Narechania A."/>
            <person name="Otillar R.P."/>
            <person name="Penning B.W."/>
            <person name="Salamov A.A."/>
            <person name="Wang Y."/>
            <person name="Zhang L."/>
            <person name="Carpita N.C."/>
            <person name="Freeling M."/>
            <person name="Gingle A.R."/>
            <person name="Hash C.T."/>
            <person name="Keller B."/>
            <person name="Klein P."/>
            <person name="Kresovich S."/>
            <person name="McCann M.C."/>
            <person name="Ming R."/>
            <person name="Peterson D.G."/>
            <person name="Mehboob-ur-Rahman"/>
            <person name="Ware D."/>
            <person name="Westhoff P."/>
            <person name="Mayer K.F."/>
            <person name="Messing J."/>
            <person name="Rokhsar D.S."/>
        </authorList>
    </citation>
    <scope>NUCLEOTIDE SEQUENCE [LARGE SCALE GENOMIC DNA]</scope>
    <source>
        <strain evidence="2">cv. BTx623</strain>
    </source>
</reference>
<evidence type="ECO:0000313" key="1">
    <source>
        <dbReference type="EMBL" id="OQU84480.1"/>
    </source>
</evidence>
<accession>A0A1Z5RL47</accession>
<dbReference type="AlphaFoldDB" id="A0A1Z5RL47"/>
<organism evidence="1 2">
    <name type="scientific">Sorghum bicolor</name>
    <name type="common">Sorghum</name>
    <name type="synonym">Sorghum vulgare</name>
    <dbReference type="NCBI Taxonomy" id="4558"/>
    <lineage>
        <taxon>Eukaryota</taxon>
        <taxon>Viridiplantae</taxon>
        <taxon>Streptophyta</taxon>
        <taxon>Embryophyta</taxon>
        <taxon>Tracheophyta</taxon>
        <taxon>Spermatophyta</taxon>
        <taxon>Magnoliopsida</taxon>
        <taxon>Liliopsida</taxon>
        <taxon>Poales</taxon>
        <taxon>Poaceae</taxon>
        <taxon>PACMAD clade</taxon>
        <taxon>Panicoideae</taxon>
        <taxon>Andropogonodae</taxon>
        <taxon>Andropogoneae</taxon>
        <taxon>Sorghinae</taxon>
        <taxon>Sorghum</taxon>
    </lineage>
</organism>
<dbReference type="Gramene" id="OQU84480">
    <property type="protein sequence ID" value="OQU84480"/>
    <property type="gene ID" value="SORBI_3004G061701"/>
</dbReference>